<reference evidence="2" key="1">
    <citation type="journal article" date="2014" name="Int. J. Syst. Evol. Microbiol.">
        <title>Complete genome sequence of Corynebacterium casei LMG S-19264T (=DSM 44701T), isolated from a smear-ripened cheese.</title>
        <authorList>
            <consortium name="US DOE Joint Genome Institute (JGI-PGF)"/>
            <person name="Walter F."/>
            <person name="Albersmeier A."/>
            <person name="Kalinowski J."/>
            <person name="Ruckert C."/>
        </authorList>
    </citation>
    <scope>NUCLEOTIDE SEQUENCE</scope>
    <source>
        <strain evidence="2">KCTC 12113</strain>
    </source>
</reference>
<keyword evidence="3" id="KW-1185">Reference proteome</keyword>
<reference evidence="2" key="2">
    <citation type="submission" date="2020-09" db="EMBL/GenBank/DDBJ databases">
        <authorList>
            <person name="Sun Q."/>
            <person name="Kim S."/>
        </authorList>
    </citation>
    <scope>NUCLEOTIDE SEQUENCE</scope>
    <source>
        <strain evidence="2">KCTC 12113</strain>
    </source>
</reference>
<dbReference type="InterPro" id="IPR005135">
    <property type="entry name" value="Endo/exonuclease/phosphatase"/>
</dbReference>
<dbReference type="AlphaFoldDB" id="A0A918MRH6"/>
<name>A0A918MRH6_9FLAO</name>
<dbReference type="GO" id="GO:0003824">
    <property type="term" value="F:catalytic activity"/>
    <property type="evidence" value="ECO:0007669"/>
    <property type="project" value="InterPro"/>
</dbReference>
<protein>
    <recommendedName>
        <fullName evidence="1">Endonuclease/exonuclease/phosphatase domain-containing protein</fullName>
    </recommendedName>
</protein>
<dbReference type="Pfam" id="PF03372">
    <property type="entry name" value="Exo_endo_phos"/>
    <property type="match status" value="1"/>
</dbReference>
<sequence>MKQIFKYLFGFATIFTLLIQCKVDKKTEQYTDMNQVSILSFNILQGGHDASNVGFPNTRFNGSRFDDLVNVILKTNATIVGVQEDTKTDSLLISLGRDWNRCYNIYSKFKLKPLGSNGELLNACRAYLPNGDSVVVVNSHWWPTGGDGPGLIKQRILDNDIPKDLKVFESEILEATKQIAEGPRGYKATIDLIEPYLEANEKVILVGDFNEPSHLDWTDRYVREGKDRWVKNPTEVPLRFAIAWQGSKALANIKLSDAYRTVNTDEVAQPGITWTPPYPNGTIGRQDYDNQELARIDRIYFNDTGLSCKTASVVTGLNGNGEIKLDCDWPSDHWAVLASFDIK</sequence>
<organism evidence="2 3">
    <name type="scientific">Arenibacter certesii</name>
    <dbReference type="NCBI Taxonomy" id="228955"/>
    <lineage>
        <taxon>Bacteria</taxon>
        <taxon>Pseudomonadati</taxon>
        <taxon>Bacteroidota</taxon>
        <taxon>Flavobacteriia</taxon>
        <taxon>Flavobacteriales</taxon>
        <taxon>Flavobacteriaceae</taxon>
        <taxon>Arenibacter</taxon>
    </lineage>
</organism>
<dbReference type="PANTHER" id="PTHR41349:SF1">
    <property type="entry name" value="PROTEIN CBG08683"/>
    <property type="match status" value="1"/>
</dbReference>
<dbReference type="PANTHER" id="PTHR41349">
    <property type="match status" value="1"/>
</dbReference>
<evidence type="ECO:0000259" key="1">
    <source>
        <dbReference type="Pfam" id="PF03372"/>
    </source>
</evidence>
<dbReference type="InterPro" id="IPR036691">
    <property type="entry name" value="Endo/exonu/phosph_ase_sf"/>
</dbReference>
<evidence type="ECO:0000313" key="2">
    <source>
        <dbReference type="EMBL" id="GGW47830.1"/>
    </source>
</evidence>
<feature type="domain" description="Endonuclease/exonuclease/phosphatase" evidence="1">
    <location>
        <begin position="40"/>
        <end position="333"/>
    </location>
</feature>
<dbReference type="EMBL" id="BMWP01000033">
    <property type="protein sequence ID" value="GGW47830.1"/>
    <property type="molecule type" value="Genomic_DNA"/>
</dbReference>
<dbReference type="Proteomes" id="UP000634668">
    <property type="component" value="Unassembled WGS sequence"/>
</dbReference>
<dbReference type="Gene3D" id="3.60.10.10">
    <property type="entry name" value="Endonuclease/exonuclease/phosphatase"/>
    <property type="match status" value="1"/>
</dbReference>
<evidence type="ECO:0000313" key="3">
    <source>
        <dbReference type="Proteomes" id="UP000634668"/>
    </source>
</evidence>
<accession>A0A918MRH6</accession>
<comment type="caution">
    <text evidence="2">The sequence shown here is derived from an EMBL/GenBank/DDBJ whole genome shotgun (WGS) entry which is preliminary data.</text>
</comment>
<proteinExistence type="predicted"/>
<gene>
    <name evidence="2" type="ORF">GCM10007383_34840</name>
</gene>
<dbReference type="SUPFAM" id="SSF56219">
    <property type="entry name" value="DNase I-like"/>
    <property type="match status" value="1"/>
</dbReference>